<evidence type="ECO:0000313" key="3">
    <source>
        <dbReference type="Proteomes" id="UP001227230"/>
    </source>
</evidence>
<name>A0ABY9CPW5_VITVI</name>
<protein>
    <submittedName>
        <fullName evidence="2">Uncharacterized protein</fullName>
    </submittedName>
</protein>
<proteinExistence type="predicted"/>
<feature type="compositionally biased region" description="Polar residues" evidence="1">
    <location>
        <begin position="7"/>
        <end position="34"/>
    </location>
</feature>
<dbReference type="EMBL" id="CP126657">
    <property type="protein sequence ID" value="WJZ97311.1"/>
    <property type="molecule type" value="Genomic_DNA"/>
</dbReference>
<dbReference type="Proteomes" id="UP001227230">
    <property type="component" value="Chromosome 10"/>
</dbReference>
<gene>
    <name evidence="2" type="ORF">VitviT2T_015921</name>
</gene>
<reference evidence="2 3" key="1">
    <citation type="journal article" date="2023" name="Hortic Res">
        <title>The complete reference genome for grapevine (Vitis vinifera L.) genetics and breeding.</title>
        <authorList>
            <person name="Shi X."/>
            <person name="Cao S."/>
            <person name="Wang X."/>
            <person name="Huang S."/>
            <person name="Wang Y."/>
            <person name="Liu Z."/>
            <person name="Liu W."/>
            <person name="Leng X."/>
            <person name="Peng Y."/>
            <person name="Wang N."/>
            <person name="Wang Y."/>
            <person name="Ma Z."/>
            <person name="Xu X."/>
            <person name="Zhang F."/>
            <person name="Xue H."/>
            <person name="Zhong H."/>
            <person name="Wang Y."/>
            <person name="Zhang K."/>
            <person name="Velt A."/>
            <person name="Avia K."/>
            <person name="Holtgrawe D."/>
            <person name="Grimplet J."/>
            <person name="Matus J.T."/>
            <person name="Ware D."/>
            <person name="Wu X."/>
            <person name="Wang H."/>
            <person name="Liu C."/>
            <person name="Fang Y."/>
            <person name="Rustenholz C."/>
            <person name="Cheng Z."/>
            <person name="Xiao H."/>
            <person name="Zhou Y."/>
        </authorList>
    </citation>
    <scope>NUCLEOTIDE SEQUENCE [LARGE SCALE GENOMIC DNA]</scope>
    <source>
        <strain evidence="3">cv. Pinot noir / PN40024</strain>
        <tissue evidence="2">Leaf</tissue>
    </source>
</reference>
<feature type="region of interest" description="Disordered" evidence="1">
    <location>
        <begin position="1"/>
        <end position="38"/>
    </location>
</feature>
<evidence type="ECO:0000313" key="2">
    <source>
        <dbReference type="EMBL" id="WJZ97311.1"/>
    </source>
</evidence>
<evidence type="ECO:0000256" key="1">
    <source>
        <dbReference type="SAM" id="MobiDB-lite"/>
    </source>
</evidence>
<sequence length="217" mass="23858">MMIESQAADSSIMVSNGNPTMLSNGGSNQVSNYGNGKANLSKADDKDIHWCNYYKKNQAMKRTETVKVNNKVIRSRLIFLLLNQDWDSGKMIGRAREKYGLYYLEASSYPSEAGGGGASPEKVSRALTRRPEKCAWPARGGFFGSDAFEEVGDLLQALSSWCGRCRKKTSPGKFAGKFAGKGCRRGGDPTAMRLSGVVWEESEGTGVKHGHWTVRWN</sequence>
<keyword evidence="3" id="KW-1185">Reference proteome</keyword>
<organism evidence="2 3">
    <name type="scientific">Vitis vinifera</name>
    <name type="common">Grape</name>
    <dbReference type="NCBI Taxonomy" id="29760"/>
    <lineage>
        <taxon>Eukaryota</taxon>
        <taxon>Viridiplantae</taxon>
        <taxon>Streptophyta</taxon>
        <taxon>Embryophyta</taxon>
        <taxon>Tracheophyta</taxon>
        <taxon>Spermatophyta</taxon>
        <taxon>Magnoliopsida</taxon>
        <taxon>eudicotyledons</taxon>
        <taxon>Gunneridae</taxon>
        <taxon>Pentapetalae</taxon>
        <taxon>rosids</taxon>
        <taxon>Vitales</taxon>
        <taxon>Vitaceae</taxon>
        <taxon>Viteae</taxon>
        <taxon>Vitis</taxon>
    </lineage>
</organism>
<accession>A0ABY9CPW5</accession>